<evidence type="ECO:0000313" key="3">
    <source>
        <dbReference type="Proteomes" id="UP000523079"/>
    </source>
</evidence>
<reference evidence="2 3" key="1">
    <citation type="submission" date="2020-07" db="EMBL/GenBank/DDBJ databases">
        <title>Sequencing the genomes of 1000 actinobacteria strains.</title>
        <authorList>
            <person name="Klenk H.-P."/>
        </authorList>
    </citation>
    <scope>NUCLEOTIDE SEQUENCE [LARGE SCALE GENOMIC DNA]</scope>
    <source>
        <strain evidence="2 3">DSM 100723</strain>
    </source>
</reference>
<keyword evidence="1" id="KW-0732">Signal</keyword>
<feature type="signal peptide" evidence="1">
    <location>
        <begin position="1"/>
        <end position="28"/>
    </location>
</feature>
<dbReference type="PROSITE" id="PS51318">
    <property type="entry name" value="TAT"/>
    <property type="match status" value="1"/>
</dbReference>
<dbReference type="EMBL" id="JACGWT010000001">
    <property type="protein sequence ID" value="MBA8792640.1"/>
    <property type="molecule type" value="Genomic_DNA"/>
</dbReference>
<comment type="caution">
    <text evidence="2">The sequence shown here is derived from an EMBL/GenBank/DDBJ whole genome shotgun (WGS) entry which is preliminary data.</text>
</comment>
<dbReference type="InterPro" id="IPR006311">
    <property type="entry name" value="TAT_signal"/>
</dbReference>
<accession>A0A7W3IP35</accession>
<feature type="chain" id="PRO_5039147700" evidence="1">
    <location>
        <begin position="29"/>
        <end position="353"/>
    </location>
</feature>
<dbReference type="RefSeq" id="WP_182558266.1">
    <property type="nucleotide sequence ID" value="NZ_JACGWT010000001.1"/>
</dbReference>
<protein>
    <submittedName>
        <fullName evidence="2">Uncharacterized protein</fullName>
    </submittedName>
</protein>
<name>A0A7W3IP35_9ACTN</name>
<dbReference type="InterPro" id="IPR013783">
    <property type="entry name" value="Ig-like_fold"/>
</dbReference>
<dbReference type="Proteomes" id="UP000523079">
    <property type="component" value="Unassembled WGS sequence"/>
</dbReference>
<dbReference type="Gene3D" id="2.60.40.10">
    <property type="entry name" value="Immunoglobulins"/>
    <property type="match status" value="1"/>
</dbReference>
<proteinExistence type="predicted"/>
<evidence type="ECO:0000313" key="2">
    <source>
        <dbReference type="EMBL" id="MBA8792640.1"/>
    </source>
</evidence>
<evidence type="ECO:0000256" key="1">
    <source>
        <dbReference type="SAM" id="SignalP"/>
    </source>
</evidence>
<gene>
    <name evidence="2" type="ORF">FHX74_000234</name>
</gene>
<sequence>MTHLHTARRRLTGVLAAAALLGSSLAVAGATVTAPTAAAAGTGQLSITNPDVLPGNDAIVFNKIQTPADSYQRFHNQVAITLKNTGSAPLTVSSATATTDFAITSPWKLPFTLSTGASVSFTVAFTATGGAWHDGTASIGWSNGSTQTSTLRLTGWWQKYSEHNLEPTFPDLIHHFGYTTVTPTSMYSRGAYQAFSSDEVLVPYWKQRDPSQPARITQLGAWRGYPSTLTVSKYAKGSPNTLYKIFAGLPQDAQSALPRNSAWGRGTATFTLSGTAGLKLDSEYTDPTLNNSAIDRSSGCTAAQCGQHVRAFVARDADGNVIPGSYLFTEDLNGINYDYNDNMFLIENITPAS</sequence>
<dbReference type="AlphaFoldDB" id="A0A7W3IP35"/>
<dbReference type="GO" id="GO:0005975">
    <property type="term" value="P:carbohydrate metabolic process"/>
    <property type="evidence" value="ECO:0007669"/>
    <property type="project" value="UniProtKB-ARBA"/>
</dbReference>
<organism evidence="2 3">
    <name type="scientific">Microlunatus kandeliicorticis</name>
    <dbReference type="NCBI Taxonomy" id="1759536"/>
    <lineage>
        <taxon>Bacteria</taxon>
        <taxon>Bacillati</taxon>
        <taxon>Actinomycetota</taxon>
        <taxon>Actinomycetes</taxon>
        <taxon>Propionibacteriales</taxon>
        <taxon>Propionibacteriaceae</taxon>
        <taxon>Microlunatus</taxon>
    </lineage>
</organism>
<keyword evidence="3" id="KW-1185">Reference proteome</keyword>